<evidence type="ECO:0000313" key="3">
    <source>
        <dbReference type="Proteomes" id="UP001152523"/>
    </source>
</evidence>
<keyword evidence="1" id="KW-0812">Transmembrane</keyword>
<feature type="transmembrane region" description="Helical" evidence="1">
    <location>
        <begin position="110"/>
        <end position="126"/>
    </location>
</feature>
<name>A0AAV0F5E5_9ASTE</name>
<dbReference type="AlphaFoldDB" id="A0AAV0F5E5"/>
<evidence type="ECO:0000313" key="2">
    <source>
        <dbReference type="EMBL" id="CAH9130645.1"/>
    </source>
</evidence>
<keyword evidence="3" id="KW-1185">Reference proteome</keyword>
<protein>
    <recommendedName>
        <fullName evidence="4">Transmembrane protein</fullName>
    </recommendedName>
</protein>
<evidence type="ECO:0000256" key="1">
    <source>
        <dbReference type="SAM" id="Phobius"/>
    </source>
</evidence>
<accession>A0AAV0F5E5</accession>
<dbReference type="EMBL" id="CAMAPF010000963">
    <property type="protein sequence ID" value="CAH9130645.1"/>
    <property type="molecule type" value="Genomic_DNA"/>
</dbReference>
<sequence>MEDIVNHYKSMTIEADERRARPPPEPPPWNVRESRVWKKMNEFSFNFVLFCLCFSFKLHVVLSVFLFPSKKFLEFRSGDEKSGLPVIDSVIASTEVMDLSLVHGRMTDKRLFIVLFPAFSLIVLLVK</sequence>
<dbReference type="Proteomes" id="UP001152523">
    <property type="component" value="Unassembled WGS sequence"/>
</dbReference>
<proteinExistence type="predicted"/>
<reference evidence="2" key="1">
    <citation type="submission" date="2022-07" db="EMBL/GenBank/DDBJ databases">
        <authorList>
            <person name="Macas J."/>
            <person name="Novak P."/>
            <person name="Neumann P."/>
        </authorList>
    </citation>
    <scope>NUCLEOTIDE SEQUENCE</scope>
</reference>
<gene>
    <name evidence="2" type="ORF">CEPIT_LOCUS30795</name>
</gene>
<organism evidence="2 3">
    <name type="scientific">Cuscuta epithymum</name>
    <dbReference type="NCBI Taxonomy" id="186058"/>
    <lineage>
        <taxon>Eukaryota</taxon>
        <taxon>Viridiplantae</taxon>
        <taxon>Streptophyta</taxon>
        <taxon>Embryophyta</taxon>
        <taxon>Tracheophyta</taxon>
        <taxon>Spermatophyta</taxon>
        <taxon>Magnoliopsida</taxon>
        <taxon>eudicotyledons</taxon>
        <taxon>Gunneridae</taxon>
        <taxon>Pentapetalae</taxon>
        <taxon>asterids</taxon>
        <taxon>lamiids</taxon>
        <taxon>Solanales</taxon>
        <taxon>Convolvulaceae</taxon>
        <taxon>Cuscuteae</taxon>
        <taxon>Cuscuta</taxon>
        <taxon>Cuscuta subgen. Cuscuta</taxon>
    </lineage>
</organism>
<keyword evidence="1" id="KW-0472">Membrane</keyword>
<comment type="caution">
    <text evidence="2">The sequence shown here is derived from an EMBL/GenBank/DDBJ whole genome shotgun (WGS) entry which is preliminary data.</text>
</comment>
<evidence type="ECO:0008006" key="4">
    <source>
        <dbReference type="Google" id="ProtNLM"/>
    </source>
</evidence>
<feature type="transmembrane region" description="Helical" evidence="1">
    <location>
        <begin position="43"/>
        <end position="67"/>
    </location>
</feature>
<keyword evidence="1" id="KW-1133">Transmembrane helix</keyword>